<dbReference type="STRING" id="442899.SAMN05720591_101149"/>
<dbReference type="Gene3D" id="3.40.50.720">
    <property type="entry name" value="NAD(P)-binding Rossmann-like Domain"/>
    <property type="match status" value="1"/>
</dbReference>
<evidence type="ECO:0000259" key="1">
    <source>
        <dbReference type="Pfam" id="PF01408"/>
    </source>
</evidence>
<dbReference type="Pfam" id="PF01408">
    <property type="entry name" value="GFO_IDH_MocA"/>
    <property type="match status" value="1"/>
</dbReference>
<dbReference type="Pfam" id="PF22725">
    <property type="entry name" value="GFO_IDH_MocA_C3"/>
    <property type="match status" value="1"/>
</dbReference>
<dbReference type="InterPro" id="IPR036291">
    <property type="entry name" value="NAD(P)-bd_dom_sf"/>
</dbReference>
<gene>
    <name evidence="3" type="ORF">HAL01_00540</name>
</gene>
<evidence type="ECO:0000313" key="3">
    <source>
        <dbReference type="EMBL" id="GEN55590.1"/>
    </source>
</evidence>
<proteinExistence type="predicted"/>
<sequence>MAKIKVAIIGCGNIFPMHAQSVKENKYTELVAVCDNKPERAKARAEELGCKAYTDYQQLFDEEALDAIHICLPHYLHAPVSIDATKRGLHVLTEKPMAIDYEDAAHMLKVAKEMHTHFGVIFQNRYNAGVQLIKRLLTDGTLGKITSAKASVTWDRSDEYYSKSDWKGTWDKEGGGVLIDQAIHTLDLLRWFVDDDIDYIDATISNRAHEQIEVEDAAEGVVKFKSGTVAAFHTINYYGYDAPVEIELYCEHGRVKMVGDKGTVDLFDGRTFIADNDPSETFSYGEGVKSYWGVNHVKQINNFYDVLINGGELFIKPEEALKTQKMIHAIYQSGKEKQRIWFS</sequence>
<dbReference type="Gene3D" id="3.30.360.10">
    <property type="entry name" value="Dihydrodipicolinate Reductase, domain 2"/>
    <property type="match status" value="1"/>
</dbReference>
<evidence type="ECO:0000259" key="2">
    <source>
        <dbReference type="Pfam" id="PF22725"/>
    </source>
</evidence>
<dbReference type="SUPFAM" id="SSF51735">
    <property type="entry name" value="NAD(P)-binding Rossmann-fold domains"/>
    <property type="match status" value="1"/>
</dbReference>
<comment type="caution">
    <text evidence="3">The sequence shown here is derived from an EMBL/GenBank/DDBJ whole genome shotgun (WGS) entry which is preliminary data.</text>
</comment>
<feature type="domain" description="Gfo/Idh/MocA-like oxidoreductase N-terminal" evidence="1">
    <location>
        <begin position="4"/>
        <end position="120"/>
    </location>
</feature>
<organism evidence="3 4">
    <name type="scientific">Halolactibacillus alkaliphilus</name>
    <dbReference type="NCBI Taxonomy" id="442899"/>
    <lineage>
        <taxon>Bacteria</taxon>
        <taxon>Bacillati</taxon>
        <taxon>Bacillota</taxon>
        <taxon>Bacilli</taxon>
        <taxon>Bacillales</taxon>
        <taxon>Bacillaceae</taxon>
        <taxon>Halolactibacillus</taxon>
    </lineage>
</organism>
<dbReference type="EMBL" id="BJYE01000001">
    <property type="protein sequence ID" value="GEN55590.1"/>
    <property type="molecule type" value="Genomic_DNA"/>
</dbReference>
<dbReference type="InterPro" id="IPR000683">
    <property type="entry name" value="Gfo/Idh/MocA-like_OxRdtase_N"/>
</dbReference>
<feature type="domain" description="GFO/IDH/MocA-like oxidoreductase" evidence="2">
    <location>
        <begin position="130"/>
        <end position="255"/>
    </location>
</feature>
<protein>
    <submittedName>
        <fullName evidence="3">Oxidoreductase</fullName>
    </submittedName>
</protein>
<name>A0A511WWU4_9BACI</name>
<dbReference type="Proteomes" id="UP000321400">
    <property type="component" value="Unassembled WGS sequence"/>
</dbReference>
<dbReference type="RefSeq" id="WP_089799187.1">
    <property type="nucleotide sequence ID" value="NZ_BJYE01000001.1"/>
</dbReference>
<dbReference type="SUPFAM" id="SSF55347">
    <property type="entry name" value="Glyceraldehyde-3-phosphate dehydrogenase-like, C-terminal domain"/>
    <property type="match status" value="1"/>
</dbReference>
<accession>A0A511WWU4</accession>
<dbReference type="AlphaFoldDB" id="A0A511WWU4"/>
<evidence type="ECO:0000313" key="4">
    <source>
        <dbReference type="Proteomes" id="UP000321400"/>
    </source>
</evidence>
<keyword evidence="4" id="KW-1185">Reference proteome</keyword>
<dbReference type="InterPro" id="IPR052515">
    <property type="entry name" value="Gfo/Idh/MocA_Oxidoreductase"/>
</dbReference>
<dbReference type="PANTHER" id="PTHR43249">
    <property type="entry name" value="UDP-N-ACETYL-2-AMINO-2-DEOXY-D-GLUCURONATE OXIDASE"/>
    <property type="match status" value="1"/>
</dbReference>
<dbReference type="InterPro" id="IPR055170">
    <property type="entry name" value="GFO_IDH_MocA-like_dom"/>
</dbReference>
<dbReference type="OrthoDB" id="9815825at2"/>
<dbReference type="PANTHER" id="PTHR43249:SF1">
    <property type="entry name" value="D-GLUCOSIDE 3-DEHYDROGENASE"/>
    <property type="match status" value="1"/>
</dbReference>
<reference evidence="3 4" key="1">
    <citation type="submission" date="2019-07" db="EMBL/GenBank/DDBJ databases">
        <title>Whole genome shotgun sequence of Halolactibacillus alkaliphilus NBRC 103919.</title>
        <authorList>
            <person name="Hosoyama A."/>
            <person name="Uohara A."/>
            <person name="Ohji S."/>
            <person name="Ichikawa N."/>
        </authorList>
    </citation>
    <scope>NUCLEOTIDE SEQUENCE [LARGE SCALE GENOMIC DNA]</scope>
    <source>
        <strain evidence="3 4">NBRC 103919</strain>
    </source>
</reference>
<dbReference type="GO" id="GO:0000166">
    <property type="term" value="F:nucleotide binding"/>
    <property type="evidence" value="ECO:0007669"/>
    <property type="project" value="InterPro"/>
</dbReference>